<dbReference type="Proteomes" id="UP000011721">
    <property type="component" value="Chromosome"/>
</dbReference>
<name>M1P1P7_DESSD</name>
<protein>
    <submittedName>
        <fullName evidence="1">Uncharacterized protein</fullName>
    </submittedName>
</protein>
<gene>
    <name evidence="1" type="ordered locus">UWK_00844</name>
</gene>
<dbReference type="HOGENOM" id="CLU_3006846_0_0_7"/>
<evidence type="ECO:0000313" key="1">
    <source>
        <dbReference type="EMBL" id="AGF77418.1"/>
    </source>
</evidence>
<accession>M1P1P7</accession>
<evidence type="ECO:0000313" key="2">
    <source>
        <dbReference type="Proteomes" id="UP000011721"/>
    </source>
</evidence>
<reference evidence="2" key="1">
    <citation type="journal article" date="2013" name="Stand. Genomic Sci.">
        <title>Complete genome sequence of Desulfocapsa sulfexigens, a marine deltaproteobacterium specialized in disproportionating inorganic sulfur compounds.</title>
        <authorList>
            <person name="Finster K.W."/>
            <person name="Kjeldsen K.U."/>
            <person name="Kube M."/>
            <person name="Reinhardt R."/>
            <person name="Mussmann M."/>
            <person name="Amann R."/>
            <person name="Schreiber L."/>
        </authorList>
    </citation>
    <scope>NUCLEOTIDE SEQUENCE [LARGE SCALE GENOMIC DNA]</scope>
    <source>
        <strain evidence="2">DSM 10523 / SB164P1</strain>
    </source>
</reference>
<dbReference type="KEGG" id="dsf:UWK_00844"/>
<dbReference type="EMBL" id="CP003985">
    <property type="protein sequence ID" value="AGF77418.1"/>
    <property type="molecule type" value="Genomic_DNA"/>
</dbReference>
<proteinExistence type="predicted"/>
<sequence>MYMISAYCGVRRNYINLTATKQMESFYDAILYIKSAIGEVKALIAQWKIRNPFVPE</sequence>
<dbReference type="AlphaFoldDB" id="M1P1P7"/>
<keyword evidence="2" id="KW-1185">Reference proteome</keyword>
<organism evidence="1 2">
    <name type="scientific">Desulfocapsa sulfexigens (strain DSM 10523 / SB164P1)</name>
    <dbReference type="NCBI Taxonomy" id="1167006"/>
    <lineage>
        <taxon>Bacteria</taxon>
        <taxon>Pseudomonadati</taxon>
        <taxon>Thermodesulfobacteriota</taxon>
        <taxon>Desulfobulbia</taxon>
        <taxon>Desulfobulbales</taxon>
        <taxon>Desulfocapsaceae</taxon>
        <taxon>Desulfocapsa</taxon>
    </lineage>
</organism>